<dbReference type="Proteomes" id="UP000053029">
    <property type="component" value="Unassembled WGS sequence"/>
</dbReference>
<evidence type="ECO:0000259" key="1">
    <source>
        <dbReference type="Pfam" id="PF07883"/>
    </source>
</evidence>
<dbReference type="HOGENOM" id="CLU_1421369_0_0_1"/>
<reference evidence="2 3" key="1">
    <citation type="submission" date="2015-01" db="EMBL/GenBank/DDBJ databases">
        <title>The Genome Sequence of Fonsecaea pedrosoi CBS 271.37.</title>
        <authorList>
            <consortium name="The Broad Institute Genomics Platform"/>
            <person name="Cuomo C."/>
            <person name="de Hoog S."/>
            <person name="Gorbushina A."/>
            <person name="Stielow B."/>
            <person name="Teixiera M."/>
            <person name="Abouelleil A."/>
            <person name="Chapman S.B."/>
            <person name="Priest M."/>
            <person name="Young S.K."/>
            <person name="Wortman J."/>
            <person name="Nusbaum C."/>
            <person name="Birren B."/>
        </authorList>
    </citation>
    <scope>NUCLEOTIDE SEQUENCE [LARGE SCALE GENOMIC DNA]</scope>
    <source>
        <strain evidence="2 3">CBS 271.37</strain>
    </source>
</reference>
<dbReference type="OrthoDB" id="4763033at2759"/>
<organism evidence="2 3">
    <name type="scientific">Fonsecaea pedrosoi CBS 271.37</name>
    <dbReference type="NCBI Taxonomy" id="1442368"/>
    <lineage>
        <taxon>Eukaryota</taxon>
        <taxon>Fungi</taxon>
        <taxon>Dikarya</taxon>
        <taxon>Ascomycota</taxon>
        <taxon>Pezizomycotina</taxon>
        <taxon>Eurotiomycetes</taxon>
        <taxon>Chaetothyriomycetidae</taxon>
        <taxon>Chaetothyriales</taxon>
        <taxon>Herpotrichiellaceae</taxon>
        <taxon>Fonsecaea</taxon>
    </lineage>
</organism>
<dbReference type="PANTHER" id="PTHR36440:SF1">
    <property type="entry name" value="PUTATIVE (AFU_ORTHOLOGUE AFUA_8G07350)-RELATED"/>
    <property type="match status" value="1"/>
</dbReference>
<accession>A0A0D2GJ11</accession>
<dbReference type="GeneID" id="25306920"/>
<dbReference type="Pfam" id="PF07883">
    <property type="entry name" value="Cupin_2"/>
    <property type="match status" value="1"/>
</dbReference>
<dbReference type="InterPro" id="IPR011051">
    <property type="entry name" value="RmlC_Cupin_sf"/>
</dbReference>
<dbReference type="VEuPathDB" id="FungiDB:Z517_07430"/>
<evidence type="ECO:0000313" key="3">
    <source>
        <dbReference type="Proteomes" id="UP000053029"/>
    </source>
</evidence>
<evidence type="ECO:0000313" key="2">
    <source>
        <dbReference type="EMBL" id="KIW80813.1"/>
    </source>
</evidence>
<proteinExistence type="predicted"/>
<dbReference type="InterPro" id="IPR053146">
    <property type="entry name" value="QDO-like"/>
</dbReference>
<feature type="domain" description="Cupin type-2" evidence="1">
    <location>
        <begin position="26"/>
        <end position="97"/>
    </location>
</feature>
<dbReference type="EMBL" id="KN846972">
    <property type="protein sequence ID" value="KIW80813.1"/>
    <property type="molecule type" value="Genomic_DNA"/>
</dbReference>
<dbReference type="InterPro" id="IPR014710">
    <property type="entry name" value="RmlC-like_jellyroll"/>
</dbReference>
<gene>
    <name evidence="2" type="ORF">Z517_07430</name>
</gene>
<dbReference type="PANTHER" id="PTHR36440">
    <property type="entry name" value="PUTATIVE (AFU_ORTHOLOGUE AFUA_8G07350)-RELATED"/>
    <property type="match status" value="1"/>
</dbReference>
<name>A0A0D2GJ11_9EURO</name>
<dbReference type="Gene3D" id="2.60.120.10">
    <property type="entry name" value="Jelly Rolls"/>
    <property type="match status" value="1"/>
</dbReference>
<dbReference type="InterPro" id="IPR013096">
    <property type="entry name" value="Cupin_2"/>
</dbReference>
<keyword evidence="3" id="KW-1185">Reference proteome</keyword>
<dbReference type="RefSeq" id="XP_013284621.1">
    <property type="nucleotide sequence ID" value="XM_013429167.1"/>
</dbReference>
<sequence>MNADKIPLVVESSLTNGGERTVVDSDLAPGASAPSHYHTDFTETFTLVSGSMTVWTSEDLDEANFRPIELEVGKAVPVPPNTLHKFLVNEQSRVHVVMSPGTLGFERTILIMRGTQADGTYTQFSSPETESGATFYCVLGDLTNTIFVGEAKAQLDALLAAKGLEVEAIKQELISKYASDEHLKKAAGI</sequence>
<dbReference type="AlphaFoldDB" id="A0A0D2GJ11"/>
<dbReference type="SUPFAM" id="SSF51182">
    <property type="entry name" value="RmlC-like cupins"/>
    <property type="match status" value="1"/>
</dbReference>
<protein>
    <recommendedName>
        <fullName evidence="1">Cupin type-2 domain-containing protein</fullName>
    </recommendedName>
</protein>